<dbReference type="KEGG" id="tci:A7K98_11860"/>
<evidence type="ECO:0000313" key="3">
    <source>
        <dbReference type="Proteomes" id="UP000195729"/>
    </source>
</evidence>
<evidence type="ECO:0000313" key="1">
    <source>
        <dbReference type="EMBL" id="ARU94401.1"/>
    </source>
</evidence>
<evidence type="ECO:0000313" key="4">
    <source>
        <dbReference type="Proteomes" id="UP000195814"/>
    </source>
</evidence>
<name>A0A1Y0LL93_TATCI</name>
<dbReference type="EMBL" id="CP015581">
    <property type="protein sequence ID" value="ARU98440.1"/>
    <property type="molecule type" value="Genomic_DNA"/>
</dbReference>
<accession>A0A1Y0LL93</accession>
<evidence type="ECO:0008006" key="5">
    <source>
        <dbReference type="Google" id="ProtNLM"/>
    </source>
</evidence>
<proteinExistence type="predicted"/>
<gene>
    <name evidence="1" type="ORF">A7K98_11860</name>
    <name evidence="2" type="ORF">A7K99_11855</name>
</gene>
<dbReference type="Proteomes" id="UP000195814">
    <property type="component" value="Chromosome"/>
</dbReference>
<organism evidence="1 4">
    <name type="scientific">Tatumella citrea</name>
    <name type="common">Pantoea citrea</name>
    <dbReference type="NCBI Taxonomy" id="53336"/>
    <lineage>
        <taxon>Bacteria</taxon>
        <taxon>Pseudomonadati</taxon>
        <taxon>Pseudomonadota</taxon>
        <taxon>Gammaproteobacteria</taxon>
        <taxon>Enterobacterales</taxon>
        <taxon>Erwiniaceae</taxon>
        <taxon>Tatumella</taxon>
    </lineage>
</organism>
<evidence type="ECO:0000313" key="2">
    <source>
        <dbReference type="EMBL" id="ARU98440.1"/>
    </source>
</evidence>
<reference evidence="3 4" key="1">
    <citation type="submission" date="2016-05" db="EMBL/GenBank/DDBJ databases">
        <title>Complete genome sequence of two 2,5-diketo-D-glunonic acid producing strain Tatumella citrea.</title>
        <authorList>
            <person name="Duan C."/>
            <person name="Yang J."/>
            <person name="Yang S."/>
        </authorList>
    </citation>
    <scope>NUCLEOTIDE SEQUENCE [LARGE SCALE GENOMIC DNA]</scope>
    <source>
        <strain evidence="2 3">ATCC 39140</strain>
        <strain evidence="1 4">DSM 13699</strain>
    </source>
</reference>
<dbReference type="EMBL" id="CP015579">
    <property type="protein sequence ID" value="ARU94401.1"/>
    <property type="molecule type" value="Genomic_DNA"/>
</dbReference>
<sequence length="195" mass="22449">MKSSPKQPAHIVDRAKLPENFPTHRHDSHFCEQLGRTIATFGFLEETLAKAIFSFTATTPYSPDDIEEEYSKWFIKLQKALSDQLYDLTESYKKSVKSNPNVKIDYIDELCEDINQLRQFRNVLCHAFWQAPDKHGRSIPLFVDKKQNVFNTEIDTNYLIQIQKSTVSLACDVIDSVTTMGWQWPGSLSPGKVIF</sequence>
<dbReference type="OrthoDB" id="571485at2"/>
<dbReference type="Proteomes" id="UP000195729">
    <property type="component" value="Chromosome"/>
</dbReference>
<dbReference type="RefSeq" id="WP_087488763.1">
    <property type="nucleotide sequence ID" value="NZ_CP015579.1"/>
</dbReference>
<protein>
    <recommendedName>
        <fullName evidence="5">RiboL-PSP-HEPN domain-containing protein</fullName>
    </recommendedName>
</protein>
<dbReference type="AlphaFoldDB" id="A0A1Y0LL93"/>
<keyword evidence="3" id="KW-1185">Reference proteome</keyword>